<dbReference type="EMBL" id="CP130613">
    <property type="protein sequence ID" value="WKW16282.1"/>
    <property type="molecule type" value="Genomic_DNA"/>
</dbReference>
<dbReference type="EMBL" id="CP130612">
    <property type="protein sequence ID" value="WKW13375.1"/>
    <property type="molecule type" value="Genomic_DNA"/>
</dbReference>
<sequence>MSRFIVAAAALLLTVVSTAEAQLGRQRDRLVEPNIAADSTMLALPYLTPTIVEAIKAARPILSIVTLDSILTAQRLTKPQRDSLYRRMFVHVDLNRGTDAEFLLIPGAGPRMLREFKEYRPWTSYAQFEREIGKYVRNVPGEVERLEQYTFIAFDLNTATDEIMATFAPIAVGTPRWIREFKEYRPWTSQAQFEREIGKYVRRNPTEVARLWRYAIIR</sequence>
<gene>
    <name evidence="2" type="ORF">Strain138_002693</name>
    <name evidence="3" type="ORF">Strain318_002693</name>
</gene>
<dbReference type="RefSeq" id="WP_367886232.1">
    <property type="nucleotide sequence ID" value="NZ_CP130612.1"/>
</dbReference>
<keyword evidence="4" id="KW-1185">Reference proteome</keyword>
<name>A0AA49K1X3_9BACT</name>
<keyword evidence="1" id="KW-0732">Signal</keyword>
<evidence type="ECO:0000313" key="3">
    <source>
        <dbReference type="EMBL" id="WKW16282.1"/>
    </source>
</evidence>
<evidence type="ECO:0000313" key="2">
    <source>
        <dbReference type="EMBL" id="WKW13375.1"/>
    </source>
</evidence>
<accession>A0AA49JWC7</accession>
<dbReference type="AlphaFoldDB" id="A0AA49K1X3"/>
<feature type="chain" id="PRO_5041425080" evidence="1">
    <location>
        <begin position="22"/>
        <end position="218"/>
    </location>
</feature>
<evidence type="ECO:0000256" key="1">
    <source>
        <dbReference type="SAM" id="SignalP"/>
    </source>
</evidence>
<protein>
    <submittedName>
        <fullName evidence="3">Uncharacterized protein</fullName>
    </submittedName>
</protein>
<dbReference type="Proteomes" id="UP001229955">
    <property type="component" value="Chromosome"/>
</dbReference>
<dbReference type="KEGG" id="pspc:Strain318_002693"/>
<reference evidence="3" key="1">
    <citation type="submission" date="2023-07" db="EMBL/GenBank/DDBJ databases">
        <authorList>
            <person name="Haufschild T."/>
            <person name="Kallscheuer N."/>
            <person name="Hammer J."/>
            <person name="Kohn T."/>
            <person name="Kabuu M."/>
            <person name="Jogler M."/>
            <person name="Wohfarth N."/>
            <person name="Heuer A."/>
            <person name="Rohde M."/>
            <person name="van Teeseling M.C.F."/>
            <person name="Jogler C."/>
        </authorList>
    </citation>
    <scope>NUCLEOTIDE SEQUENCE</scope>
    <source>
        <strain evidence="2">Strain 138</strain>
        <strain evidence="3">Strain 318</strain>
    </source>
</reference>
<proteinExistence type="predicted"/>
<organism evidence="3 4">
    <name type="scientific">Pseudogemmatithrix spongiicola</name>
    <dbReference type="NCBI Taxonomy" id="3062599"/>
    <lineage>
        <taxon>Bacteria</taxon>
        <taxon>Pseudomonadati</taxon>
        <taxon>Gemmatimonadota</taxon>
        <taxon>Gemmatimonadia</taxon>
        <taxon>Gemmatimonadales</taxon>
        <taxon>Gemmatimonadaceae</taxon>
        <taxon>Pseudogemmatithrix</taxon>
    </lineage>
</organism>
<feature type="signal peptide" evidence="1">
    <location>
        <begin position="1"/>
        <end position="21"/>
    </location>
</feature>
<accession>A0AA49K1X3</accession>
<evidence type="ECO:0000313" key="4">
    <source>
        <dbReference type="Proteomes" id="UP001229955"/>
    </source>
</evidence>